<keyword evidence="1" id="KW-0596">Phosphopantetheine</keyword>
<feature type="domain" description="Condensation" evidence="4">
    <location>
        <begin position="36"/>
        <end position="115"/>
    </location>
</feature>
<dbReference type="PANTHER" id="PTHR45527">
    <property type="entry name" value="NONRIBOSOMAL PEPTIDE SYNTHETASE"/>
    <property type="match status" value="1"/>
</dbReference>
<protein>
    <submittedName>
        <fullName evidence="5">Uncharacterized protein</fullName>
    </submittedName>
</protein>
<dbReference type="GO" id="GO:0005737">
    <property type="term" value="C:cytoplasm"/>
    <property type="evidence" value="ECO:0007669"/>
    <property type="project" value="TreeGrafter"/>
</dbReference>
<dbReference type="Proteomes" id="UP001172159">
    <property type="component" value="Unassembled WGS sequence"/>
</dbReference>
<dbReference type="InterPro" id="IPR000873">
    <property type="entry name" value="AMP-dep_synth/lig_dom"/>
</dbReference>
<keyword evidence="6" id="KW-1185">Reference proteome</keyword>
<dbReference type="InterPro" id="IPR001242">
    <property type="entry name" value="Condensation_dom"/>
</dbReference>
<dbReference type="GO" id="GO:0043041">
    <property type="term" value="P:amino acid activation for nonribosomal peptide biosynthetic process"/>
    <property type="evidence" value="ECO:0007669"/>
    <property type="project" value="TreeGrafter"/>
</dbReference>
<dbReference type="SUPFAM" id="SSF56801">
    <property type="entry name" value="Acetyl-CoA synthetase-like"/>
    <property type="match status" value="1"/>
</dbReference>
<dbReference type="SUPFAM" id="SSF52777">
    <property type="entry name" value="CoA-dependent acyltransferases"/>
    <property type="match status" value="1"/>
</dbReference>
<dbReference type="AlphaFoldDB" id="A0AA39ZPD3"/>
<evidence type="ECO:0000313" key="6">
    <source>
        <dbReference type="Proteomes" id="UP001172159"/>
    </source>
</evidence>
<dbReference type="PANTHER" id="PTHR45527:SF1">
    <property type="entry name" value="FATTY ACID SYNTHASE"/>
    <property type="match status" value="1"/>
</dbReference>
<dbReference type="Gene3D" id="3.30.559.30">
    <property type="entry name" value="Nonribosomal peptide synthetase, condensation domain"/>
    <property type="match status" value="1"/>
</dbReference>
<evidence type="ECO:0000256" key="2">
    <source>
        <dbReference type="ARBA" id="ARBA00022553"/>
    </source>
</evidence>
<dbReference type="GO" id="GO:0044550">
    <property type="term" value="P:secondary metabolite biosynthetic process"/>
    <property type="evidence" value="ECO:0007669"/>
    <property type="project" value="TreeGrafter"/>
</dbReference>
<evidence type="ECO:0000256" key="1">
    <source>
        <dbReference type="ARBA" id="ARBA00022450"/>
    </source>
</evidence>
<keyword evidence="2" id="KW-0597">Phosphoprotein</keyword>
<reference evidence="5" key="1">
    <citation type="submission" date="2023-06" db="EMBL/GenBank/DDBJ databases">
        <title>Genome-scale phylogeny and comparative genomics of the fungal order Sordariales.</title>
        <authorList>
            <consortium name="Lawrence Berkeley National Laboratory"/>
            <person name="Hensen N."/>
            <person name="Bonometti L."/>
            <person name="Westerberg I."/>
            <person name="Brannstrom I.O."/>
            <person name="Guillou S."/>
            <person name="Cros-Aarteil S."/>
            <person name="Calhoun S."/>
            <person name="Haridas S."/>
            <person name="Kuo A."/>
            <person name="Mondo S."/>
            <person name="Pangilinan J."/>
            <person name="Riley R."/>
            <person name="Labutti K."/>
            <person name="Andreopoulos B."/>
            <person name="Lipzen A."/>
            <person name="Chen C."/>
            <person name="Yanf M."/>
            <person name="Daum C."/>
            <person name="Ng V."/>
            <person name="Clum A."/>
            <person name="Steindorff A."/>
            <person name="Ohm R."/>
            <person name="Martin F."/>
            <person name="Silar P."/>
            <person name="Natvig D."/>
            <person name="Lalanne C."/>
            <person name="Gautier V."/>
            <person name="Ament-Velasquez S.L."/>
            <person name="Kruys A."/>
            <person name="Hutchinson M.I."/>
            <person name="Powell A.J."/>
            <person name="Barry K."/>
            <person name="Miller A.N."/>
            <person name="Grigoriev I.V."/>
            <person name="Debuchy R."/>
            <person name="Gladieux P."/>
            <person name="Thoren M.H."/>
            <person name="Johannesson H."/>
        </authorList>
    </citation>
    <scope>NUCLEOTIDE SEQUENCE</scope>
    <source>
        <strain evidence="5">CBS 540.89</strain>
    </source>
</reference>
<feature type="domain" description="AMP-dependent synthetase/ligase" evidence="3">
    <location>
        <begin position="229"/>
        <end position="335"/>
    </location>
</feature>
<dbReference type="InterPro" id="IPR042099">
    <property type="entry name" value="ANL_N_sf"/>
</dbReference>
<sequence length="356" mass="40203">MMGDIDYYRKMIPDSRVESIPLFSFSKLRARKTLDQEHRVDVRLQPSVTTKIKQLARKNHSTSFHVYLAALQTLLFRLLPEPDSLFIGIADANRTDKRFMHSIGFFLNLLPVRFDRPAAGFKAEGESNWHTAKSGYDVAFDAIENPAGDSLLTLKLQQGLYSPQHTELLLATYVHLLEAFTSSPSLDVPLDGPPLWPEAEVKKAIETGFGESMLQKWPETVSHRIDDMIRENPHKAAIKDGRGHFLTYRDLEQRVEAMSRRLVEEGECHNKIMGVFQEPAADWISSLLAIFCVGATYLPLDTRQSIPRLSSIIEQTKPMFILNDSTTAEKTKLLAVDSNTQFIDISTLPKSTLSVT</sequence>
<evidence type="ECO:0000313" key="5">
    <source>
        <dbReference type="EMBL" id="KAK0701174.1"/>
    </source>
</evidence>
<gene>
    <name evidence="5" type="ORF">B0T21DRAFT_435091</name>
</gene>
<dbReference type="Pfam" id="PF00668">
    <property type="entry name" value="Condensation"/>
    <property type="match status" value="1"/>
</dbReference>
<dbReference type="Pfam" id="PF00501">
    <property type="entry name" value="AMP-binding"/>
    <property type="match status" value="1"/>
</dbReference>
<name>A0AA39ZPD3_9PEZI</name>
<dbReference type="GO" id="GO:0031177">
    <property type="term" value="F:phosphopantetheine binding"/>
    <property type="evidence" value="ECO:0007669"/>
    <property type="project" value="TreeGrafter"/>
</dbReference>
<accession>A0AA39ZPD3</accession>
<dbReference type="Gene3D" id="3.40.50.12780">
    <property type="entry name" value="N-terminal domain of ligase-like"/>
    <property type="match status" value="1"/>
</dbReference>
<dbReference type="GO" id="GO:0003824">
    <property type="term" value="F:catalytic activity"/>
    <property type="evidence" value="ECO:0007669"/>
    <property type="project" value="InterPro"/>
</dbReference>
<evidence type="ECO:0000259" key="4">
    <source>
        <dbReference type="Pfam" id="PF00668"/>
    </source>
</evidence>
<organism evidence="5 6">
    <name type="scientific">Apiosordaria backusii</name>
    <dbReference type="NCBI Taxonomy" id="314023"/>
    <lineage>
        <taxon>Eukaryota</taxon>
        <taxon>Fungi</taxon>
        <taxon>Dikarya</taxon>
        <taxon>Ascomycota</taxon>
        <taxon>Pezizomycotina</taxon>
        <taxon>Sordariomycetes</taxon>
        <taxon>Sordariomycetidae</taxon>
        <taxon>Sordariales</taxon>
        <taxon>Lasiosphaeriaceae</taxon>
        <taxon>Apiosordaria</taxon>
    </lineage>
</organism>
<proteinExistence type="predicted"/>
<evidence type="ECO:0000259" key="3">
    <source>
        <dbReference type="Pfam" id="PF00501"/>
    </source>
</evidence>
<dbReference type="EMBL" id="JAUKTV010000031">
    <property type="protein sequence ID" value="KAK0701174.1"/>
    <property type="molecule type" value="Genomic_DNA"/>
</dbReference>
<comment type="caution">
    <text evidence="5">The sequence shown here is derived from an EMBL/GenBank/DDBJ whole genome shotgun (WGS) entry which is preliminary data.</text>
</comment>